<gene>
    <name evidence="1" type="ORF">FAZ21_16460</name>
</gene>
<organism evidence="1 2">
    <name type="scientific">Chitiniphilus eburneus</name>
    <dbReference type="NCBI Taxonomy" id="2571148"/>
    <lineage>
        <taxon>Bacteria</taxon>
        <taxon>Pseudomonadati</taxon>
        <taxon>Pseudomonadota</taxon>
        <taxon>Betaproteobacteria</taxon>
        <taxon>Neisseriales</taxon>
        <taxon>Chitinibacteraceae</taxon>
        <taxon>Chitiniphilus</taxon>
    </lineage>
</organism>
<protein>
    <submittedName>
        <fullName evidence="1">Uncharacterized protein</fullName>
    </submittedName>
</protein>
<name>A0A4U0PGR0_9NEIS</name>
<evidence type="ECO:0000313" key="2">
    <source>
        <dbReference type="Proteomes" id="UP000310016"/>
    </source>
</evidence>
<keyword evidence="2" id="KW-1185">Reference proteome</keyword>
<dbReference type="AlphaFoldDB" id="A0A4U0PGR0"/>
<dbReference type="RefSeq" id="WP_136774540.1">
    <property type="nucleotide sequence ID" value="NZ_CP156074.1"/>
</dbReference>
<sequence>MRRTDPRIAGWRGAHNVLPPDDLPEGYVADALDGFFDVARVFEALPATTDRGGPDLIAVWRGPLQLALSADGTLYRLDHLPAEPLRTGLTGDWLAAVAVGPSVYLSDGRDLLLIEDGAARPWTVPAPQPQVSPIDGAISPGQYQLAVTWVLDDGRESGCEPLVLTLAQPSGLLLRHGAPVPEGAAYARVYATATDGTALYQRGAWAADRPEYRLLALGEAGATLDTGGYDAIPPGQCVGAWGARLAVAVGADLYLSPPYLPHLADLALTYRMEHPITALWDCDAGLVVGTTAGLFLLSGQDASAAPLLTLSRCGVLLQNPTPIDAQQLRYGDGWLPVGVLLVSRAGVLHVADSGQATLLTADVYQFPTGERATGAVMPFPGGSQFLFTIEE</sequence>
<dbReference type="OrthoDB" id="6873160at2"/>
<accession>A0A4U0PGR0</accession>
<dbReference type="Proteomes" id="UP000310016">
    <property type="component" value="Unassembled WGS sequence"/>
</dbReference>
<reference evidence="1 2" key="1">
    <citation type="submission" date="2019-04" db="EMBL/GenBank/DDBJ databases">
        <title>Chitiniphilus eburnea sp. nov., a novel chitinolytic bacterium isolated from aquaculture sludge.</title>
        <authorList>
            <person name="Sheng M."/>
        </authorList>
    </citation>
    <scope>NUCLEOTIDE SEQUENCE [LARGE SCALE GENOMIC DNA]</scope>
    <source>
        <strain evidence="1 2">HX-2-15</strain>
    </source>
</reference>
<dbReference type="EMBL" id="SUMF01000028">
    <property type="protein sequence ID" value="TJZ67123.1"/>
    <property type="molecule type" value="Genomic_DNA"/>
</dbReference>
<comment type="caution">
    <text evidence="1">The sequence shown here is derived from an EMBL/GenBank/DDBJ whole genome shotgun (WGS) entry which is preliminary data.</text>
</comment>
<evidence type="ECO:0000313" key="1">
    <source>
        <dbReference type="EMBL" id="TJZ67123.1"/>
    </source>
</evidence>
<proteinExistence type="predicted"/>